<evidence type="ECO:0000313" key="1">
    <source>
        <dbReference type="EMBL" id="GAL84419.1"/>
    </source>
</evidence>
<dbReference type="OrthoDB" id="982713at2"/>
<evidence type="ECO:0000313" key="2">
    <source>
        <dbReference type="Proteomes" id="UP000030185"/>
    </source>
</evidence>
<comment type="caution">
    <text evidence="1">The sequence shown here is derived from an EMBL/GenBank/DDBJ whole genome shotgun (WGS) entry which is preliminary data.</text>
</comment>
<organism evidence="1 2">
    <name type="scientific">Sporocytophaga myxococcoides</name>
    <dbReference type="NCBI Taxonomy" id="153721"/>
    <lineage>
        <taxon>Bacteria</taxon>
        <taxon>Pseudomonadati</taxon>
        <taxon>Bacteroidota</taxon>
        <taxon>Cytophagia</taxon>
        <taxon>Cytophagales</taxon>
        <taxon>Cytophagaceae</taxon>
        <taxon>Sporocytophaga</taxon>
    </lineage>
</organism>
<dbReference type="RefSeq" id="WP_045461342.1">
    <property type="nucleotide sequence ID" value="NZ_BBLT01000003.1"/>
</dbReference>
<dbReference type="AlphaFoldDB" id="A0A098LDB9"/>
<name>A0A098LDB9_9BACT</name>
<reference evidence="1 2" key="1">
    <citation type="submission" date="2014-09" db="EMBL/GenBank/DDBJ databases">
        <title>Sporocytophaga myxococcoides PG-01 genome sequencing.</title>
        <authorList>
            <person name="Liu L."/>
            <person name="Gao P.J."/>
            <person name="Chen G.J."/>
            <person name="Wang L.S."/>
        </authorList>
    </citation>
    <scope>NUCLEOTIDE SEQUENCE [LARGE SCALE GENOMIC DNA]</scope>
    <source>
        <strain evidence="1 2">PG-01</strain>
    </source>
</reference>
<dbReference type="Proteomes" id="UP000030185">
    <property type="component" value="Unassembled WGS sequence"/>
</dbReference>
<dbReference type="EMBL" id="BBLT01000003">
    <property type="protein sequence ID" value="GAL84419.1"/>
    <property type="molecule type" value="Genomic_DNA"/>
</dbReference>
<protein>
    <submittedName>
        <fullName evidence="1">Uncharacterized protein</fullName>
    </submittedName>
</protein>
<proteinExistence type="predicted"/>
<dbReference type="eggNOG" id="ENOG5033BET">
    <property type="taxonomic scope" value="Bacteria"/>
</dbReference>
<accession>A0A098LDB9</accession>
<sequence>MIKIFTQNDVIRLVYNEVNDEERDEILHALIKDNDLALFYAELLELESSMLSLKVEPSQKSIDDIINFSKTYVHR</sequence>
<gene>
    <name evidence="1" type="ORF">MYP_1647</name>
</gene>
<dbReference type="STRING" id="153721.MYP_1647"/>
<keyword evidence="2" id="KW-1185">Reference proteome</keyword>